<dbReference type="HOGENOM" id="CLU_3306770_0_0_11"/>
<dbReference type="Proteomes" id="UP000000485">
    <property type="component" value="Chromosome"/>
</dbReference>
<name>F8A684_CELGA</name>
<organism evidence="1 2">
    <name type="scientific">Cellulomonas gilvus (strain ATCC 13127 / NRRL B-14078)</name>
    <name type="common">Cellvibrio gilvus</name>
    <dbReference type="NCBI Taxonomy" id="593907"/>
    <lineage>
        <taxon>Bacteria</taxon>
        <taxon>Bacillati</taxon>
        <taxon>Actinomycetota</taxon>
        <taxon>Actinomycetes</taxon>
        <taxon>Micrococcales</taxon>
        <taxon>Cellulomonadaceae</taxon>
        <taxon>Cellulomonas</taxon>
    </lineage>
</organism>
<proteinExistence type="predicted"/>
<dbReference type="EMBL" id="CP002665">
    <property type="protein sequence ID" value="AEI12240.1"/>
    <property type="molecule type" value="Genomic_DNA"/>
</dbReference>
<sequence>MPAALVDELNRGLARAFKRTPERWISLLGRDAVALALPI</sequence>
<gene>
    <name evidence="1" type="ordered locus">Celgi_1731</name>
</gene>
<evidence type="ECO:0000313" key="1">
    <source>
        <dbReference type="EMBL" id="AEI12240.1"/>
    </source>
</evidence>
<protein>
    <submittedName>
        <fullName evidence="1">Uncharacterized protein</fullName>
    </submittedName>
</protein>
<reference evidence="2" key="1">
    <citation type="submission" date="2011-04" db="EMBL/GenBank/DDBJ databases">
        <title>Complete sequence of Cellvibrio gilvus ATCC 13127.</title>
        <authorList>
            <person name="Lucas S."/>
            <person name="Han J."/>
            <person name="Lapidus A."/>
            <person name="Cheng J.-F."/>
            <person name="Goodwin L."/>
            <person name="Pitluck S."/>
            <person name="Peters L."/>
            <person name="Munk A."/>
            <person name="Detter J.C."/>
            <person name="Han C."/>
            <person name="Tapia R."/>
            <person name="Land M."/>
            <person name="Hauser L."/>
            <person name="Kyrpides N."/>
            <person name="Ivanova N."/>
            <person name="Ovchinnikova G."/>
            <person name="Pagani I."/>
            <person name="Mead D."/>
            <person name="Brumm P."/>
            <person name="Woyke T."/>
        </authorList>
    </citation>
    <scope>NUCLEOTIDE SEQUENCE [LARGE SCALE GENOMIC DNA]</scope>
    <source>
        <strain evidence="2">ATCC 13127 / NRRL B-14078</strain>
    </source>
</reference>
<accession>F8A684</accession>
<keyword evidence="2" id="KW-1185">Reference proteome</keyword>
<dbReference type="KEGG" id="cga:Celgi_1731"/>
<dbReference type="AlphaFoldDB" id="F8A684"/>
<evidence type="ECO:0000313" key="2">
    <source>
        <dbReference type="Proteomes" id="UP000000485"/>
    </source>
</evidence>